<feature type="transmembrane region" description="Helical" evidence="1">
    <location>
        <begin position="6"/>
        <end position="22"/>
    </location>
</feature>
<protein>
    <submittedName>
        <fullName evidence="2">Uncharacterized protein</fullName>
    </submittedName>
</protein>
<keyword evidence="1" id="KW-0472">Membrane</keyword>
<evidence type="ECO:0000313" key="2">
    <source>
        <dbReference type="EMBL" id="WDI32949.1"/>
    </source>
</evidence>
<feature type="transmembrane region" description="Helical" evidence="1">
    <location>
        <begin position="142"/>
        <end position="160"/>
    </location>
</feature>
<dbReference type="KEGG" id="hfl:PUV54_07030"/>
<name>A0AAE9ZDG1_9PROT</name>
<reference evidence="2" key="1">
    <citation type="submission" date="2023-02" db="EMBL/GenBank/DDBJ databases">
        <title>Genome sequence of Hyphococcus flavus.</title>
        <authorList>
            <person name="Rong J.-C."/>
            <person name="Zhao Q."/>
            <person name="Yi M."/>
            <person name="Wu J.-Y."/>
        </authorList>
    </citation>
    <scope>NUCLEOTIDE SEQUENCE</scope>
    <source>
        <strain evidence="2">MCCC 1K03223</strain>
    </source>
</reference>
<dbReference type="Proteomes" id="UP001214043">
    <property type="component" value="Chromosome"/>
</dbReference>
<sequence length="180" mass="21053">MLGFFLGVVGLLSVMGALYWRWRKQIDEELAEGASIEWAHFNKHEPEFIKDMDEAKFREIYKRVHEPRFPGYAFAAFATFLLSLPITLMALTAIIWGAQATGVIPEPVDVADRLLIDDGELRFFRDTPPEAALYYVRDLGGFYYFFGVLIVWLFIVAFYMRRFHARRPGYLRDEIIRSRE</sequence>
<dbReference type="AlphaFoldDB" id="A0AAE9ZDG1"/>
<feature type="transmembrane region" description="Helical" evidence="1">
    <location>
        <begin position="72"/>
        <end position="98"/>
    </location>
</feature>
<evidence type="ECO:0000313" key="3">
    <source>
        <dbReference type="Proteomes" id="UP001214043"/>
    </source>
</evidence>
<proteinExistence type="predicted"/>
<keyword evidence="3" id="KW-1185">Reference proteome</keyword>
<organism evidence="2 3">
    <name type="scientific">Hyphococcus flavus</name>
    <dbReference type="NCBI Taxonomy" id="1866326"/>
    <lineage>
        <taxon>Bacteria</taxon>
        <taxon>Pseudomonadati</taxon>
        <taxon>Pseudomonadota</taxon>
        <taxon>Alphaproteobacteria</taxon>
        <taxon>Parvularculales</taxon>
        <taxon>Parvularculaceae</taxon>
        <taxon>Hyphococcus</taxon>
    </lineage>
</organism>
<accession>A0AAE9ZDG1</accession>
<dbReference type="EMBL" id="CP118166">
    <property type="protein sequence ID" value="WDI32949.1"/>
    <property type="molecule type" value="Genomic_DNA"/>
</dbReference>
<keyword evidence="1" id="KW-1133">Transmembrane helix</keyword>
<keyword evidence="1" id="KW-0812">Transmembrane</keyword>
<gene>
    <name evidence="2" type="ORF">PUV54_07030</name>
</gene>
<dbReference type="RefSeq" id="WP_274494905.1">
    <property type="nucleotide sequence ID" value="NZ_CP118166.1"/>
</dbReference>
<evidence type="ECO:0000256" key="1">
    <source>
        <dbReference type="SAM" id="Phobius"/>
    </source>
</evidence>